<keyword evidence="3 4" id="KW-0472">Membrane</keyword>
<reference evidence="5" key="1">
    <citation type="journal article" date="2020" name="Plant Biotechnol. J.">
        <title>The pomegranate (Punica granatum L.) draft genome dissects genetic divergence between soft- and hard-seeded cultivars.</title>
        <authorList>
            <person name="Luo X."/>
            <person name="Li H."/>
            <person name="Wu Z."/>
            <person name="Yao W."/>
            <person name="Zhao P."/>
            <person name="Cao D."/>
            <person name="Yu H."/>
            <person name="Li K."/>
            <person name="Poudel K."/>
            <person name="Zhao D."/>
            <person name="Zhang F."/>
            <person name="Xia X."/>
            <person name="Chen L."/>
            <person name="Wang Q."/>
            <person name="Jing D."/>
            <person name="Cao S."/>
        </authorList>
    </citation>
    <scope>NUCLEOTIDE SEQUENCE [LARGE SCALE GENOMIC DNA]</scope>
    <source>
        <strain evidence="5">cv. Tunisia</strain>
    </source>
</reference>
<dbReference type="Proteomes" id="UP000515151">
    <property type="component" value="Chromosome 6"/>
</dbReference>
<dbReference type="GO" id="GO:0016020">
    <property type="term" value="C:membrane"/>
    <property type="evidence" value="ECO:0007669"/>
    <property type="project" value="InterPro"/>
</dbReference>
<evidence type="ECO:0000256" key="4">
    <source>
        <dbReference type="SAM" id="Phobius"/>
    </source>
</evidence>
<gene>
    <name evidence="6" type="primary">LOC116210057</name>
</gene>
<dbReference type="AlphaFoldDB" id="A0A6P8E463"/>
<feature type="transmembrane region" description="Helical" evidence="4">
    <location>
        <begin position="121"/>
        <end position="139"/>
    </location>
</feature>
<feature type="transmembrane region" description="Helical" evidence="4">
    <location>
        <begin position="184"/>
        <end position="208"/>
    </location>
</feature>
<keyword evidence="1 4" id="KW-0812">Transmembrane</keyword>
<dbReference type="InterPro" id="IPR030184">
    <property type="entry name" value="WAT1-related"/>
</dbReference>
<evidence type="ECO:0000313" key="5">
    <source>
        <dbReference type="Proteomes" id="UP000515151"/>
    </source>
</evidence>
<accession>A0A6P8E463</accession>
<dbReference type="GeneID" id="116210057"/>
<organism evidence="5 6">
    <name type="scientific">Punica granatum</name>
    <name type="common">Pomegranate</name>
    <dbReference type="NCBI Taxonomy" id="22663"/>
    <lineage>
        <taxon>Eukaryota</taxon>
        <taxon>Viridiplantae</taxon>
        <taxon>Streptophyta</taxon>
        <taxon>Embryophyta</taxon>
        <taxon>Tracheophyta</taxon>
        <taxon>Spermatophyta</taxon>
        <taxon>Magnoliopsida</taxon>
        <taxon>eudicotyledons</taxon>
        <taxon>Gunneridae</taxon>
        <taxon>Pentapetalae</taxon>
        <taxon>rosids</taxon>
        <taxon>malvids</taxon>
        <taxon>Myrtales</taxon>
        <taxon>Lythraceae</taxon>
        <taxon>Punica</taxon>
    </lineage>
</organism>
<sequence length="227" mass="24683">MWRRVWSSSGTFAGTMMAQESPMVSTRLPCPVGPTSSFSYSTATSSPPSSSSRLLLRSLNGILSLPLSSSQSSCVPWLGATRVPVPSSLQFWYWLELYEAPIFSVGSSMEKLALKSLSSQAKVGGTVLSIAGAFIVTFYKGQLLTVSSTLHLPPHSSWGPWWVLRCRRSTNDLIKLHFAGITPVVLIIMFHINLFGTVFAALLSLIAVRDPELWALKVGSSLVAVIY</sequence>
<keyword evidence="5" id="KW-1185">Reference proteome</keyword>
<evidence type="ECO:0000256" key="1">
    <source>
        <dbReference type="ARBA" id="ARBA00022692"/>
    </source>
</evidence>
<reference evidence="6" key="2">
    <citation type="submission" date="2025-08" db="UniProtKB">
        <authorList>
            <consortium name="RefSeq"/>
        </authorList>
    </citation>
    <scope>IDENTIFICATION</scope>
    <source>
        <tissue evidence="6">Leaf</tissue>
    </source>
</reference>
<dbReference type="PANTHER" id="PTHR31218">
    <property type="entry name" value="WAT1-RELATED PROTEIN"/>
    <property type="match status" value="1"/>
</dbReference>
<evidence type="ECO:0000256" key="2">
    <source>
        <dbReference type="ARBA" id="ARBA00022989"/>
    </source>
</evidence>
<proteinExistence type="predicted"/>
<evidence type="ECO:0000256" key="3">
    <source>
        <dbReference type="ARBA" id="ARBA00023136"/>
    </source>
</evidence>
<protein>
    <submittedName>
        <fullName evidence="6">WAT1-related protein At5g40210-like isoform X1</fullName>
    </submittedName>
</protein>
<evidence type="ECO:0000313" key="6">
    <source>
        <dbReference type="RefSeq" id="XP_031399718.1"/>
    </source>
</evidence>
<dbReference type="RefSeq" id="XP_031399718.1">
    <property type="nucleotide sequence ID" value="XM_031543858.1"/>
</dbReference>
<keyword evidence="2 4" id="KW-1133">Transmembrane helix</keyword>
<name>A0A6P8E463_PUNGR</name>
<dbReference type="GO" id="GO:0022857">
    <property type="term" value="F:transmembrane transporter activity"/>
    <property type="evidence" value="ECO:0007669"/>
    <property type="project" value="InterPro"/>
</dbReference>